<dbReference type="RefSeq" id="WP_138125007.1">
    <property type="nucleotide sequence ID" value="NZ_SWLG01000005.1"/>
</dbReference>
<dbReference type="EMBL" id="SWLG01000005">
    <property type="protein sequence ID" value="TLS37687.1"/>
    <property type="molecule type" value="Genomic_DNA"/>
</dbReference>
<organism evidence="1 2">
    <name type="scientific">Exobacillus caeni</name>
    <dbReference type="NCBI Taxonomy" id="2574798"/>
    <lineage>
        <taxon>Bacteria</taxon>
        <taxon>Bacillati</taxon>
        <taxon>Bacillota</taxon>
        <taxon>Bacilli</taxon>
        <taxon>Bacillales</taxon>
        <taxon>Guptibacillaceae</taxon>
        <taxon>Exobacillus</taxon>
    </lineage>
</organism>
<accession>A0A5R9F255</accession>
<dbReference type="SUPFAM" id="SSF158504">
    <property type="entry name" value="BH2638-like"/>
    <property type="match status" value="1"/>
</dbReference>
<evidence type="ECO:0000313" key="1">
    <source>
        <dbReference type="EMBL" id="TLS37687.1"/>
    </source>
</evidence>
<dbReference type="PIRSF" id="PIRSF037260">
    <property type="entry name" value="UPF0223"/>
    <property type="match status" value="1"/>
</dbReference>
<dbReference type="NCBIfam" id="NF003353">
    <property type="entry name" value="PRK04387.1"/>
    <property type="match status" value="1"/>
</dbReference>
<dbReference type="InterPro" id="IPR023324">
    <property type="entry name" value="BH2638-like_sf"/>
</dbReference>
<gene>
    <name evidence="1" type="ORF">FCL54_07630</name>
</gene>
<sequence>MNVNYPISMEWSKEEVIAVVNFFQSVEKANNEGIKANVLKENYQIFKQIVPSKSEEKQLCREFDKETGYSCYHTVKEAMTTDQQKVKIK</sequence>
<dbReference type="InterPro" id="IPR007920">
    <property type="entry name" value="UPF0223"/>
</dbReference>
<dbReference type="OrthoDB" id="1649074at2"/>
<dbReference type="Proteomes" id="UP000308230">
    <property type="component" value="Unassembled WGS sequence"/>
</dbReference>
<keyword evidence="2" id="KW-1185">Reference proteome</keyword>
<evidence type="ECO:0000313" key="2">
    <source>
        <dbReference type="Proteomes" id="UP000308230"/>
    </source>
</evidence>
<dbReference type="Pfam" id="PF05256">
    <property type="entry name" value="UPF0223"/>
    <property type="match status" value="1"/>
</dbReference>
<proteinExistence type="predicted"/>
<name>A0A5R9F255_9BACL</name>
<comment type="caution">
    <text evidence="1">The sequence shown here is derived from an EMBL/GenBank/DDBJ whole genome shotgun (WGS) entry which is preliminary data.</text>
</comment>
<dbReference type="Gene3D" id="1.10.220.80">
    <property type="entry name" value="BH2638-like"/>
    <property type="match status" value="1"/>
</dbReference>
<protein>
    <submittedName>
        <fullName evidence="1">UPF0223 family protein</fullName>
    </submittedName>
</protein>
<reference evidence="1 2" key="1">
    <citation type="submission" date="2019-04" db="EMBL/GenBank/DDBJ databases">
        <title>Bacillus caeni sp. nov., a bacterium isolated from mangrove sediment.</title>
        <authorList>
            <person name="Huang H."/>
            <person name="Mo K."/>
            <person name="Hu Y."/>
        </authorList>
    </citation>
    <scope>NUCLEOTIDE SEQUENCE [LARGE SCALE GENOMIC DNA]</scope>
    <source>
        <strain evidence="1 2">HB172195</strain>
    </source>
</reference>
<dbReference type="AlphaFoldDB" id="A0A5R9F255"/>